<dbReference type="Gene3D" id="4.10.240.10">
    <property type="entry name" value="Zn(2)-C6 fungal-type DNA-binding domain"/>
    <property type="match status" value="1"/>
</dbReference>
<dbReference type="GO" id="GO:0005634">
    <property type="term" value="C:nucleus"/>
    <property type="evidence" value="ECO:0007669"/>
    <property type="project" value="UniProtKB-SubCell"/>
</dbReference>
<feature type="compositionally biased region" description="Polar residues" evidence="3">
    <location>
        <begin position="823"/>
        <end position="843"/>
    </location>
</feature>
<organism evidence="5 6">
    <name type="scientific">Tilletiaria anomala (strain ATCC 24038 / CBS 436.72 / UBC 951)</name>
    <dbReference type="NCBI Taxonomy" id="1037660"/>
    <lineage>
        <taxon>Eukaryota</taxon>
        <taxon>Fungi</taxon>
        <taxon>Dikarya</taxon>
        <taxon>Basidiomycota</taxon>
        <taxon>Ustilaginomycotina</taxon>
        <taxon>Exobasidiomycetes</taxon>
        <taxon>Georgefischeriales</taxon>
        <taxon>Tilletiariaceae</taxon>
        <taxon>Tilletiaria</taxon>
    </lineage>
</organism>
<dbReference type="GeneID" id="25265733"/>
<dbReference type="CDD" id="cd12148">
    <property type="entry name" value="fungal_TF_MHR"/>
    <property type="match status" value="1"/>
</dbReference>
<feature type="region of interest" description="Disordered" evidence="3">
    <location>
        <begin position="881"/>
        <end position="912"/>
    </location>
</feature>
<dbReference type="HOGENOM" id="CLU_310832_0_0_1"/>
<dbReference type="PROSITE" id="PS50048">
    <property type="entry name" value="ZN2_CY6_FUNGAL_2"/>
    <property type="match status" value="1"/>
</dbReference>
<evidence type="ECO:0000259" key="4">
    <source>
        <dbReference type="PROSITE" id="PS50048"/>
    </source>
</evidence>
<dbReference type="InterPro" id="IPR050613">
    <property type="entry name" value="Sec_Metabolite_Reg"/>
</dbReference>
<dbReference type="RefSeq" id="XP_013240279.1">
    <property type="nucleotide sequence ID" value="XM_013384825.1"/>
</dbReference>
<dbReference type="PANTHER" id="PTHR31001:SF90">
    <property type="entry name" value="CENTROMERE DNA-BINDING PROTEIN COMPLEX CBF3 SUBUNIT B"/>
    <property type="match status" value="1"/>
</dbReference>
<feature type="region of interest" description="Disordered" evidence="3">
    <location>
        <begin position="1"/>
        <end position="75"/>
    </location>
</feature>
<evidence type="ECO:0000256" key="3">
    <source>
        <dbReference type="SAM" id="MobiDB-lite"/>
    </source>
</evidence>
<protein>
    <recommendedName>
        <fullName evidence="4">Zn(2)-C6 fungal-type domain-containing protein</fullName>
    </recommendedName>
</protein>
<dbReference type="InterPro" id="IPR001138">
    <property type="entry name" value="Zn2Cys6_DnaBD"/>
</dbReference>
<dbReference type="CDD" id="cd00067">
    <property type="entry name" value="GAL4"/>
    <property type="match status" value="1"/>
</dbReference>
<reference evidence="5 6" key="1">
    <citation type="submission" date="2014-05" db="EMBL/GenBank/DDBJ databases">
        <title>Draft genome sequence of a rare smut relative, Tilletiaria anomala UBC 951.</title>
        <authorList>
            <consortium name="DOE Joint Genome Institute"/>
            <person name="Toome M."/>
            <person name="Kuo A."/>
            <person name="Henrissat B."/>
            <person name="Lipzen A."/>
            <person name="Tritt A."/>
            <person name="Yoshinaga Y."/>
            <person name="Zane M."/>
            <person name="Barry K."/>
            <person name="Grigoriev I.V."/>
            <person name="Spatafora J.W."/>
            <person name="Aimea M.C."/>
        </authorList>
    </citation>
    <scope>NUCLEOTIDE SEQUENCE [LARGE SCALE GENOMIC DNA]</scope>
    <source>
        <strain evidence="5 6">UBC 951</strain>
    </source>
</reference>
<keyword evidence="2" id="KW-0539">Nucleus</keyword>
<evidence type="ECO:0000256" key="2">
    <source>
        <dbReference type="ARBA" id="ARBA00023242"/>
    </source>
</evidence>
<dbReference type="InParanoid" id="A0A066VEM4"/>
<feature type="compositionally biased region" description="Basic residues" evidence="3">
    <location>
        <begin position="125"/>
        <end position="135"/>
    </location>
</feature>
<accession>A0A066VEM4</accession>
<dbReference type="InterPro" id="IPR036864">
    <property type="entry name" value="Zn2-C6_fun-type_DNA-bd_sf"/>
</dbReference>
<feature type="compositionally biased region" description="Basic and acidic residues" evidence="3">
    <location>
        <begin position="793"/>
        <end position="803"/>
    </location>
</feature>
<name>A0A066VEM4_TILAU</name>
<evidence type="ECO:0000313" key="6">
    <source>
        <dbReference type="Proteomes" id="UP000027361"/>
    </source>
</evidence>
<dbReference type="PANTHER" id="PTHR31001">
    <property type="entry name" value="UNCHARACTERIZED TRANSCRIPTIONAL REGULATORY PROTEIN"/>
    <property type="match status" value="1"/>
</dbReference>
<dbReference type="GO" id="GO:0008270">
    <property type="term" value="F:zinc ion binding"/>
    <property type="evidence" value="ECO:0007669"/>
    <property type="project" value="InterPro"/>
</dbReference>
<evidence type="ECO:0000313" key="5">
    <source>
        <dbReference type="EMBL" id="KDN37214.1"/>
    </source>
</evidence>
<feature type="region of interest" description="Disordered" evidence="3">
    <location>
        <begin position="793"/>
        <end position="866"/>
    </location>
</feature>
<feature type="compositionally biased region" description="Low complexity" evidence="3">
    <location>
        <begin position="857"/>
        <end position="866"/>
    </location>
</feature>
<feature type="region of interest" description="Disordered" evidence="3">
    <location>
        <begin position="116"/>
        <end position="164"/>
    </location>
</feature>
<evidence type="ECO:0000256" key="1">
    <source>
        <dbReference type="ARBA" id="ARBA00004123"/>
    </source>
</evidence>
<dbReference type="Pfam" id="PF00172">
    <property type="entry name" value="Zn_clus"/>
    <property type="match status" value="1"/>
</dbReference>
<dbReference type="Proteomes" id="UP000027361">
    <property type="component" value="Unassembled WGS sequence"/>
</dbReference>
<gene>
    <name evidence="5" type="ORF">K437DRAFT_265140</name>
</gene>
<comment type="caution">
    <text evidence="5">The sequence shown here is derived from an EMBL/GenBank/DDBJ whole genome shotgun (WGS) entry which is preliminary data.</text>
</comment>
<sequence length="946" mass="103729">MPGSGPAEVSFRALPPPAPTEESSAPQSLEHDDSFVSTSSPAGTNGRGGEDDTAGEIARASSSDANGGKRKRTMPSCTNCYNRKIKCLKEQPVCSGCIKRKTSNTCYYVDRREAGASELPPPRKASSHGHRRVGPNHHAASASQSFHGHDSPDVSGIAPSGASIDLRDMSSDQMEKIVNRIATMVADKLQSGGGGSSSASPSSSFNQGKLVQVSVPRQFGTASVAPSNDGLLAASQAHASQLSAYSSGGSWYGPVDDTSVMDVLLQLPSDSVIDWAVRFYLAELEPFYTCCNGWILRNQMSKLQAARKQLLSNSCPTQASSFEGPTRAGDFPSPILQSQLLKTVYGSVRRSFDVDSIHLRTAEAKNPSAAPQLDLSVLALLFALLGQVVYALDEREVVEHGFCSDPSERIELSKRYLELSEGILTILLLSTLFYMQFRITAALLMTGAAIRCAAAMGLHRLGSAVEDSMRWQTPLHGKDEVNARELQIAEEAEQTKGLPAWSKPDWHMSKVQEFASGDHARRELGRKVWFGLITPEWAIAPRFDQFYIAQPKLFTTKLPANLTDEMLQDLQPFSVLPPIDAALPTDRAYIETHLLLADVCRRFTDRVSQEGMSHEIAMHADAEVRSILNTLPWFYLFDLPGESGERLKAVMTQRPVTSVQRVLAHEQIWHLLLRLNRSFMGRGFSDPMYAHSTRTCIEAAQFIIAVYDELQRAKSRALNLWYVSIHLFHAAIVLSIDLVHSAAGPITPEIAEKQRAVKSAIESLKSTRMAQPKPGFEKPPLADLIEFSKKEHQLRASWEDRQRQPVQQQQKAQRQHPAAVVTPDSNTSSIGSDSIHNGSTSSIAHPWVSDGGTAGKAPAPAHASTSTTAILQDDFEKILRGFLNMPSPPSTGAAIDDSGRPSNSQQYQQQNQHQVLQQQAYQQQMFEPPSEVHMFLQELFTPAVQM</sequence>
<comment type="subcellular location">
    <subcellularLocation>
        <location evidence="1">Nucleus</location>
    </subcellularLocation>
</comment>
<feature type="domain" description="Zn(2)-C6 fungal-type" evidence="4">
    <location>
        <begin position="76"/>
        <end position="108"/>
    </location>
</feature>
<dbReference type="SUPFAM" id="SSF57701">
    <property type="entry name" value="Zn2/Cys6 DNA-binding domain"/>
    <property type="match status" value="1"/>
</dbReference>
<dbReference type="EMBL" id="JMSN01000147">
    <property type="protein sequence ID" value="KDN37214.1"/>
    <property type="molecule type" value="Genomic_DNA"/>
</dbReference>
<keyword evidence="6" id="KW-1185">Reference proteome</keyword>
<dbReference type="GO" id="GO:0000981">
    <property type="term" value="F:DNA-binding transcription factor activity, RNA polymerase II-specific"/>
    <property type="evidence" value="ECO:0007669"/>
    <property type="project" value="InterPro"/>
</dbReference>
<dbReference type="STRING" id="1037660.A0A066VEM4"/>
<dbReference type="OMA" id="MLRFQRH"/>
<dbReference type="SMART" id="SM00066">
    <property type="entry name" value="GAL4"/>
    <property type="match status" value="1"/>
</dbReference>
<dbReference type="AlphaFoldDB" id="A0A066VEM4"/>
<dbReference type="OrthoDB" id="3364175at2759"/>
<proteinExistence type="predicted"/>